<comment type="caution">
    <text evidence="1">The sequence shown here is derived from an EMBL/GenBank/DDBJ whole genome shotgun (WGS) entry which is preliminary data.</text>
</comment>
<organism evidence="1 2">
    <name type="scientific">Symbiodinium microadriaticum</name>
    <name type="common">Dinoflagellate</name>
    <name type="synonym">Zooxanthella microadriatica</name>
    <dbReference type="NCBI Taxonomy" id="2951"/>
    <lineage>
        <taxon>Eukaryota</taxon>
        <taxon>Sar</taxon>
        <taxon>Alveolata</taxon>
        <taxon>Dinophyceae</taxon>
        <taxon>Suessiales</taxon>
        <taxon>Symbiodiniaceae</taxon>
        <taxon>Symbiodinium</taxon>
    </lineage>
</organism>
<reference evidence="1 2" key="1">
    <citation type="submission" date="2016-02" db="EMBL/GenBank/DDBJ databases">
        <title>Genome analysis of coral dinoflagellate symbionts highlights evolutionary adaptations to a symbiotic lifestyle.</title>
        <authorList>
            <person name="Aranda M."/>
            <person name="Li Y."/>
            <person name="Liew Y.J."/>
            <person name="Baumgarten S."/>
            <person name="Simakov O."/>
            <person name="Wilson M."/>
            <person name="Piel J."/>
            <person name="Ashoor H."/>
            <person name="Bougouffa S."/>
            <person name="Bajic V.B."/>
            <person name="Ryu T."/>
            <person name="Ravasi T."/>
            <person name="Bayer T."/>
            <person name="Micklem G."/>
            <person name="Kim H."/>
            <person name="Bhak J."/>
            <person name="Lajeunesse T.C."/>
            <person name="Voolstra C.R."/>
        </authorList>
    </citation>
    <scope>NUCLEOTIDE SEQUENCE [LARGE SCALE GENOMIC DNA]</scope>
    <source>
        <strain evidence="1 2">CCMP2467</strain>
    </source>
</reference>
<dbReference type="EMBL" id="LSRX01002501">
    <property type="protein sequence ID" value="OLP75410.1"/>
    <property type="molecule type" value="Genomic_DNA"/>
</dbReference>
<accession>A0A1Q9BXV2</accession>
<keyword evidence="2" id="KW-1185">Reference proteome</keyword>
<dbReference type="OrthoDB" id="416300at2759"/>
<evidence type="ECO:0000313" key="1">
    <source>
        <dbReference type="EMBL" id="OLP75410.1"/>
    </source>
</evidence>
<sequence length="707" mass="77818">MPLTSEVSDQIRAILDRSKSGDFLVKSVQELFGVLRQAGLMSTMTLPPLSVGVHPQNRDGIMLHQKDCHELLDSIAQVGFVASRVEAIGVEVCSESERDYNVKLCTAAAGKLGSMDPDALKILSLSASHTNFALRLVASAAPHESESLSVNGILSLEQVRLRDPVLAQHVVQGLTWQVIAKEVALAHPELLQLVQSSQNATLVKSESELQLLRRVFSLCSRPNPPDFQGVKKMALSSKPPCSETFPALYTFALRYCGGSDGRFLRETEQFVRTSGQTRSLGLGFWQLLAQDYMKGQQQLVHMRHAILKLGLSGGGLTQSNAKKMYSRECSTKILEGDRVLMKLRELVSNAGIDILQDVRFINILGIVDMTVARFCLGIQAAEDGKDYKSIAGIAHDATLLFGTLGVQLTSPWQSSAEAAKGAQSSNSQALERMRELNSDGSLRNASELLADKGFTLQAFVRRRADKLECRIDGIHGQQIHLVELKNKGVMKVPLEQFLAGTWVIFQPRSEPEIIEDLSVFMPSECYDFQAAVVVACIQQELATLTENHKNILSQLSMQLKPTKALVTTEKFKAGQLVLVPSSFKIVQRLKSQGDLPNAVKAQVDWKLDDRQFWITACNSLPKVDEAFEPGKHCMAPFFAVPTSEDNDSVNLVMSMASSKESKVKIPVLKNTHAIAKGTSLLQAPIKKDNKREHLEMPVPVKRVKGKQ</sequence>
<dbReference type="AlphaFoldDB" id="A0A1Q9BXV2"/>
<dbReference type="Proteomes" id="UP000186817">
    <property type="component" value="Unassembled WGS sequence"/>
</dbReference>
<name>A0A1Q9BXV2_SYMMI</name>
<proteinExistence type="predicted"/>
<gene>
    <name evidence="1" type="ORF">AK812_SmicGene44790</name>
</gene>
<evidence type="ECO:0000313" key="2">
    <source>
        <dbReference type="Proteomes" id="UP000186817"/>
    </source>
</evidence>
<protein>
    <submittedName>
        <fullName evidence="1">Uncharacterized protein</fullName>
    </submittedName>
</protein>